<accession>A0A8J2JL52</accession>
<evidence type="ECO:0000256" key="1">
    <source>
        <dbReference type="SAM" id="SignalP"/>
    </source>
</evidence>
<comment type="caution">
    <text evidence="2">The sequence shown here is derived from an EMBL/GenBank/DDBJ whole genome shotgun (WGS) entry which is preliminary data.</text>
</comment>
<proteinExistence type="predicted"/>
<name>A0A8J2JL52_9HEXA</name>
<gene>
    <name evidence="2" type="ORF">AFUS01_LOCUS5853</name>
</gene>
<feature type="chain" id="PRO_5035151921" description="Secreted protein" evidence="1">
    <location>
        <begin position="21"/>
        <end position="86"/>
    </location>
</feature>
<dbReference type="AlphaFoldDB" id="A0A8J2JL52"/>
<evidence type="ECO:0008006" key="4">
    <source>
        <dbReference type="Google" id="ProtNLM"/>
    </source>
</evidence>
<organism evidence="2 3">
    <name type="scientific">Allacma fusca</name>
    <dbReference type="NCBI Taxonomy" id="39272"/>
    <lineage>
        <taxon>Eukaryota</taxon>
        <taxon>Metazoa</taxon>
        <taxon>Ecdysozoa</taxon>
        <taxon>Arthropoda</taxon>
        <taxon>Hexapoda</taxon>
        <taxon>Collembola</taxon>
        <taxon>Symphypleona</taxon>
        <taxon>Sminthuridae</taxon>
        <taxon>Allacma</taxon>
    </lineage>
</organism>
<reference evidence="2" key="1">
    <citation type="submission" date="2021-06" db="EMBL/GenBank/DDBJ databases">
        <authorList>
            <person name="Hodson N. C."/>
            <person name="Mongue J. A."/>
            <person name="Jaron S. K."/>
        </authorList>
    </citation>
    <scope>NUCLEOTIDE SEQUENCE</scope>
</reference>
<keyword evidence="1" id="KW-0732">Signal</keyword>
<dbReference type="EMBL" id="CAJVCH010037772">
    <property type="protein sequence ID" value="CAG7716339.1"/>
    <property type="molecule type" value="Genomic_DNA"/>
</dbReference>
<protein>
    <recommendedName>
        <fullName evidence="4">Secreted protein</fullName>
    </recommendedName>
</protein>
<sequence length="86" mass="9573">MLKNLVIAVLSLTLLSVAMARSFNGTKEERITQTFTINGNSHGSQISLNQWFHNIPWNFFLSSRVSPPERTTVGPLTTTTTRAPVK</sequence>
<dbReference type="Proteomes" id="UP000708208">
    <property type="component" value="Unassembled WGS sequence"/>
</dbReference>
<evidence type="ECO:0000313" key="3">
    <source>
        <dbReference type="Proteomes" id="UP000708208"/>
    </source>
</evidence>
<feature type="signal peptide" evidence="1">
    <location>
        <begin position="1"/>
        <end position="20"/>
    </location>
</feature>
<evidence type="ECO:0000313" key="2">
    <source>
        <dbReference type="EMBL" id="CAG7716339.1"/>
    </source>
</evidence>
<keyword evidence="3" id="KW-1185">Reference proteome</keyword>